<comment type="caution">
    <text evidence="2">The sequence shown here is derived from an EMBL/GenBank/DDBJ whole genome shotgun (WGS) entry which is preliminary data.</text>
</comment>
<reference evidence="2" key="1">
    <citation type="submission" date="2019-08" db="EMBL/GenBank/DDBJ databases">
        <authorList>
            <person name="Kucharzyk K."/>
            <person name="Murdoch R.W."/>
            <person name="Higgins S."/>
            <person name="Loffler F."/>
        </authorList>
    </citation>
    <scope>NUCLEOTIDE SEQUENCE</scope>
</reference>
<sequence>MQIVAAGVPYLRQRVVFDHDAGFRTALFAFERRKRIRDVFVRRSDVEAVCFEHLDQFRAGALLRAGDFGVRGEIVAHRRHRRGVFFNAFLEFFYEISHTLASSGVIDHYRDKHEDHLHEIKDEEERNEILPPFFDGHLREAAHDGQVCRRPQNVRKAVAVLEGEDRHLARDVQYVGERRHDGHRRRRLPGAGRDEEVDQRLDEKHAFRGNPFREQRERRREGVNDGVDYLPLLHHDENAARDTDDAGAEDDVFPRLYEYLGYLRWAPTVNEAAGAARDQQQSAQFVKVPAARQDAPDEEGHADEERDEHHLVARREFRCDEFVVVKRERTYVDAVHKALFGVLLDHRAVTHQPDGAHSYKDKP</sequence>
<dbReference type="AlphaFoldDB" id="A0A645DRN7"/>
<accession>A0A645DRN7</accession>
<name>A0A645DRN7_9ZZZZ</name>
<proteinExistence type="predicted"/>
<dbReference type="EMBL" id="VSSQ01038974">
    <property type="protein sequence ID" value="MPM91986.1"/>
    <property type="molecule type" value="Genomic_DNA"/>
</dbReference>
<evidence type="ECO:0000256" key="1">
    <source>
        <dbReference type="SAM" id="MobiDB-lite"/>
    </source>
</evidence>
<gene>
    <name evidence="2" type="ORF">SDC9_139120</name>
</gene>
<evidence type="ECO:0000313" key="2">
    <source>
        <dbReference type="EMBL" id="MPM91986.1"/>
    </source>
</evidence>
<feature type="region of interest" description="Disordered" evidence="1">
    <location>
        <begin position="179"/>
        <end position="199"/>
    </location>
</feature>
<feature type="region of interest" description="Disordered" evidence="1">
    <location>
        <begin position="204"/>
        <end position="223"/>
    </location>
</feature>
<protein>
    <submittedName>
        <fullName evidence="2">Uncharacterized protein</fullName>
    </submittedName>
</protein>
<organism evidence="2">
    <name type="scientific">bioreactor metagenome</name>
    <dbReference type="NCBI Taxonomy" id="1076179"/>
    <lineage>
        <taxon>unclassified sequences</taxon>
        <taxon>metagenomes</taxon>
        <taxon>ecological metagenomes</taxon>
    </lineage>
</organism>